<gene>
    <name evidence="2" type="ORF">BEMITA_LOCUS1086</name>
</gene>
<name>A0A9P0A037_BEMTA</name>
<sequence>MIYPLPPPANPASDEDTHHPIPPLTQQTLPSPKLPSTSASPDLIPAACPKAVPLIVILETSDEEEDPISREKDEEPVPKRSRLSCDGKYHNQYNWPPVAYGQRMQETVGLCEDPNTCKLIVRVQRAGNSTLDADLNLQEQLEKEKNESLSDEEKRAPTVTWPSHEVLSQSEILRIPEDVEEEANSDRDPVPDPAEEDAAANAWAEIRRQLLLIGEIDILKDINRKLTARNSSESSKDDGSSSEVQPEPEPRPSCSKGTFPAPGTPNESAKRPTLLLEPEPLPST</sequence>
<feature type="compositionally biased region" description="Basic and acidic residues" evidence="1">
    <location>
        <begin position="67"/>
        <end position="88"/>
    </location>
</feature>
<evidence type="ECO:0000313" key="3">
    <source>
        <dbReference type="Proteomes" id="UP001152759"/>
    </source>
</evidence>
<proteinExistence type="predicted"/>
<feature type="region of interest" description="Disordered" evidence="1">
    <location>
        <begin position="142"/>
        <end position="201"/>
    </location>
</feature>
<feature type="region of interest" description="Disordered" evidence="1">
    <location>
        <begin position="227"/>
        <end position="284"/>
    </location>
</feature>
<organism evidence="2 3">
    <name type="scientific">Bemisia tabaci</name>
    <name type="common">Sweetpotato whitefly</name>
    <name type="synonym">Aleurodes tabaci</name>
    <dbReference type="NCBI Taxonomy" id="7038"/>
    <lineage>
        <taxon>Eukaryota</taxon>
        <taxon>Metazoa</taxon>
        <taxon>Ecdysozoa</taxon>
        <taxon>Arthropoda</taxon>
        <taxon>Hexapoda</taxon>
        <taxon>Insecta</taxon>
        <taxon>Pterygota</taxon>
        <taxon>Neoptera</taxon>
        <taxon>Paraneoptera</taxon>
        <taxon>Hemiptera</taxon>
        <taxon>Sternorrhyncha</taxon>
        <taxon>Aleyrodoidea</taxon>
        <taxon>Aleyrodidae</taxon>
        <taxon>Aleyrodinae</taxon>
        <taxon>Bemisia</taxon>
    </lineage>
</organism>
<feature type="compositionally biased region" description="Polar residues" evidence="1">
    <location>
        <begin position="24"/>
        <end position="40"/>
    </location>
</feature>
<feature type="compositionally biased region" description="Pro residues" evidence="1">
    <location>
        <begin position="1"/>
        <end position="10"/>
    </location>
</feature>
<dbReference type="AlphaFoldDB" id="A0A9P0A037"/>
<dbReference type="EMBL" id="OU963862">
    <property type="protein sequence ID" value="CAH0381433.1"/>
    <property type="molecule type" value="Genomic_DNA"/>
</dbReference>
<keyword evidence="3" id="KW-1185">Reference proteome</keyword>
<reference evidence="2" key="1">
    <citation type="submission" date="2021-12" db="EMBL/GenBank/DDBJ databases">
        <authorList>
            <person name="King R."/>
        </authorList>
    </citation>
    <scope>NUCLEOTIDE SEQUENCE</scope>
</reference>
<feature type="region of interest" description="Disordered" evidence="1">
    <location>
        <begin position="1"/>
        <end position="42"/>
    </location>
</feature>
<feature type="region of interest" description="Disordered" evidence="1">
    <location>
        <begin position="58"/>
        <end position="88"/>
    </location>
</feature>
<dbReference type="Proteomes" id="UP001152759">
    <property type="component" value="Chromosome 1"/>
</dbReference>
<evidence type="ECO:0000256" key="1">
    <source>
        <dbReference type="SAM" id="MobiDB-lite"/>
    </source>
</evidence>
<evidence type="ECO:0000313" key="2">
    <source>
        <dbReference type="EMBL" id="CAH0381433.1"/>
    </source>
</evidence>
<accession>A0A9P0A037</accession>
<protein>
    <submittedName>
        <fullName evidence="2">Uncharacterized protein</fullName>
    </submittedName>
</protein>
<feature type="compositionally biased region" description="Basic and acidic residues" evidence="1">
    <location>
        <begin position="142"/>
        <end position="156"/>
    </location>
</feature>